<dbReference type="PANTHER" id="PTHR10826:SF36">
    <property type="entry name" value="OS08G0439900 PROTEIN"/>
    <property type="match status" value="1"/>
</dbReference>
<name>A0A8J5HJG4_ZINOF</name>
<dbReference type="InterPro" id="IPR003428">
    <property type="entry name" value="MAM33"/>
</dbReference>
<organism evidence="1 2">
    <name type="scientific">Zingiber officinale</name>
    <name type="common">Ginger</name>
    <name type="synonym">Amomum zingiber</name>
    <dbReference type="NCBI Taxonomy" id="94328"/>
    <lineage>
        <taxon>Eukaryota</taxon>
        <taxon>Viridiplantae</taxon>
        <taxon>Streptophyta</taxon>
        <taxon>Embryophyta</taxon>
        <taxon>Tracheophyta</taxon>
        <taxon>Spermatophyta</taxon>
        <taxon>Magnoliopsida</taxon>
        <taxon>Liliopsida</taxon>
        <taxon>Zingiberales</taxon>
        <taxon>Zingiberaceae</taxon>
        <taxon>Zingiber</taxon>
    </lineage>
</organism>
<proteinExistence type="predicted"/>
<dbReference type="Proteomes" id="UP000734854">
    <property type="component" value="Unassembled WGS sequence"/>
</dbReference>
<keyword evidence="2" id="KW-1185">Reference proteome</keyword>
<dbReference type="Pfam" id="PF02330">
    <property type="entry name" value="MAM33"/>
    <property type="match status" value="1"/>
</dbReference>
<dbReference type="SUPFAM" id="SSF54529">
    <property type="entry name" value="Mitochondrial glycoprotein MAM33-like"/>
    <property type="match status" value="1"/>
</dbReference>
<evidence type="ECO:0000313" key="2">
    <source>
        <dbReference type="Proteomes" id="UP000734854"/>
    </source>
</evidence>
<dbReference type="PANTHER" id="PTHR10826">
    <property type="entry name" value="COMPLEMENT COMPONENT 1"/>
    <property type="match status" value="1"/>
</dbReference>
<dbReference type="InterPro" id="IPR036561">
    <property type="entry name" value="MAM33_sf"/>
</dbReference>
<dbReference type="Gene3D" id="3.10.280.10">
    <property type="entry name" value="Mitochondrial glycoprotein"/>
    <property type="match status" value="1"/>
</dbReference>
<sequence>MAHRLLASGAHRHLKSLASSSSVSSRSYISEMRHSAFREKLLRILRTEIAYEGESRPALYPAVDFGPFNVDHRPGEKWIQLRRSYGREDIKIDATMFDGAAPSTRSAAAAGEADPSDARLHISLMVEVSKGDASEFVLQFSCSAWPDDLEVDYFFPVRHGNVALKQYMGLNFRELDEEVQDAVREYLEKRGVNEELAVFLHGYMANKDRTELLRWLSNIETFVKKQ</sequence>
<evidence type="ECO:0008006" key="3">
    <source>
        <dbReference type="Google" id="ProtNLM"/>
    </source>
</evidence>
<dbReference type="EMBL" id="JACMSC010000003">
    <property type="protein sequence ID" value="KAG6528478.1"/>
    <property type="molecule type" value="Genomic_DNA"/>
</dbReference>
<reference evidence="1 2" key="1">
    <citation type="submission" date="2020-08" db="EMBL/GenBank/DDBJ databases">
        <title>Plant Genome Project.</title>
        <authorList>
            <person name="Zhang R.-G."/>
        </authorList>
    </citation>
    <scope>NUCLEOTIDE SEQUENCE [LARGE SCALE GENOMIC DNA]</scope>
    <source>
        <tissue evidence="1">Rhizome</tissue>
    </source>
</reference>
<evidence type="ECO:0000313" key="1">
    <source>
        <dbReference type="EMBL" id="KAG6528478.1"/>
    </source>
</evidence>
<comment type="caution">
    <text evidence="1">The sequence shown here is derived from an EMBL/GenBank/DDBJ whole genome shotgun (WGS) entry which is preliminary data.</text>
</comment>
<gene>
    <name evidence="1" type="ORF">ZIOFF_010653</name>
</gene>
<dbReference type="GO" id="GO:0005759">
    <property type="term" value="C:mitochondrial matrix"/>
    <property type="evidence" value="ECO:0007669"/>
    <property type="project" value="InterPro"/>
</dbReference>
<protein>
    <recommendedName>
        <fullName evidence="3">Mitochondrial glycoprotein</fullName>
    </recommendedName>
</protein>
<dbReference type="AlphaFoldDB" id="A0A8J5HJG4"/>
<accession>A0A8J5HJG4</accession>